<feature type="compositionally biased region" description="Low complexity" evidence="1">
    <location>
        <begin position="65"/>
        <end position="74"/>
    </location>
</feature>
<accession>A0A0E0INT1</accession>
<name>A0A0E0INT1_ORYNI</name>
<dbReference type="HOGENOM" id="CLU_2310629_0_0_1"/>
<evidence type="ECO:0000313" key="3">
    <source>
        <dbReference type="Proteomes" id="UP000006591"/>
    </source>
</evidence>
<feature type="region of interest" description="Disordered" evidence="1">
    <location>
        <begin position="31"/>
        <end position="100"/>
    </location>
</feature>
<dbReference type="AlphaFoldDB" id="A0A0E0INT1"/>
<evidence type="ECO:0000313" key="2">
    <source>
        <dbReference type="EnsemblPlants" id="ONIVA10G00160.1"/>
    </source>
</evidence>
<reference evidence="2" key="2">
    <citation type="submission" date="2018-04" db="EMBL/GenBank/DDBJ databases">
        <title>OnivRS2 (Oryza nivara Reference Sequence Version 2).</title>
        <authorList>
            <person name="Zhang J."/>
            <person name="Kudrna D."/>
            <person name="Lee S."/>
            <person name="Talag J."/>
            <person name="Rajasekar S."/>
            <person name="Welchert J."/>
            <person name="Hsing Y.-I."/>
            <person name="Wing R.A."/>
        </authorList>
    </citation>
    <scope>NUCLEOTIDE SEQUENCE [LARGE SCALE GENOMIC DNA]</scope>
</reference>
<organism evidence="2">
    <name type="scientific">Oryza nivara</name>
    <name type="common">Indian wild rice</name>
    <name type="synonym">Oryza sativa f. spontanea</name>
    <dbReference type="NCBI Taxonomy" id="4536"/>
    <lineage>
        <taxon>Eukaryota</taxon>
        <taxon>Viridiplantae</taxon>
        <taxon>Streptophyta</taxon>
        <taxon>Embryophyta</taxon>
        <taxon>Tracheophyta</taxon>
        <taxon>Spermatophyta</taxon>
        <taxon>Magnoliopsida</taxon>
        <taxon>Liliopsida</taxon>
        <taxon>Poales</taxon>
        <taxon>Poaceae</taxon>
        <taxon>BOP clade</taxon>
        <taxon>Oryzoideae</taxon>
        <taxon>Oryzeae</taxon>
        <taxon>Oryzinae</taxon>
        <taxon>Oryza</taxon>
    </lineage>
</organism>
<sequence length="100" mass="10630">MGRSRGSRPGRRLAEDRSASALCTATNCRRRRRLGLGGRGPQRGEGEKPPLPRGFLSAVSKLRRSPASSPSPAAFVESVGPEQSTTTSASAARLRRRSNG</sequence>
<proteinExistence type="predicted"/>
<reference evidence="2" key="1">
    <citation type="submission" date="2015-04" db="UniProtKB">
        <authorList>
            <consortium name="EnsemblPlants"/>
        </authorList>
    </citation>
    <scope>IDENTIFICATION</scope>
    <source>
        <strain evidence="2">SL10</strain>
    </source>
</reference>
<protein>
    <submittedName>
        <fullName evidence="2">Uncharacterized protein</fullName>
    </submittedName>
</protein>
<dbReference type="Proteomes" id="UP000006591">
    <property type="component" value="Chromosome 10"/>
</dbReference>
<keyword evidence="3" id="KW-1185">Reference proteome</keyword>
<evidence type="ECO:0000256" key="1">
    <source>
        <dbReference type="SAM" id="MobiDB-lite"/>
    </source>
</evidence>
<dbReference type="EnsemblPlants" id="ONIVA10G00160.1">
    <property type="protein sequence ID" value="ONIVA10G00160.1"/>
    <property type="gene ID" value="ONIVA10G00160"/>
</dbReference>
<dbReference type="Gramene" id="ONIVA10G00160.1">
    <property type="protein sequence ID" value="ONIVA10G00160.1"/>
    <property type="gene ID" value="ONIVA10G00160"/>
</dbReference>